<sequence length="282" mass="31274">MELTDFKVAIDKYKVIFFDAFGVLKTYNALIPGIEATFAYLKETGKEFYILTNDASRSPEQLVESYHKLGVYDIVPETIVSSGMLAREYLQYKVENGTVAYLGTANSAHYLKTAGLKALPISEVDLDNTDDISALVFMDDEGFDWNNDLNKTLNLLRKKTIPVIVANTDKTYPMGRKSVAIAIGAVAKMIEDIVGKQFMRFGKPDAQMFIFAYQHILNNAGVSRNDILMVGDTLHTDILGGNKFGLDTALVLTGNTRLEEVDLRIRSTGIIPTYVCESAVVK</sequence>
<proteinExistence type="predicted"/>
<dbReference type="SUPFAM" id="SSF56784">
    <property type="entry name" value="HAD-like"/>
    <property type="match status" value="1"/>
</dbReference>
<dbReference type="PANTHER" id="PTHR19288">
    <property type="entry name" value="4-NITROPHENYLPHOSPHATASE-RELATED"/>
    <property type="match status" value="1"/>
</dbReference>
<evidence type="ECO:0000313" key="2">
    <source>
        <dbReference type="Proteomes" id="UP001501508"/>
    </source>
</evidence>
<dbReference type="EMBL" id="BAABEY010000036">
    <property type="protein sequence ID" value="GAA4446856.1"/>
    <property type="molecule type" value="Genomic_DNA"/>
</dbReference>
<reference evidence="2" key="1">
    <citation type="journal article" date="2019" name="Int. J. Syst. Evol. Microbiol.">
        <title>The Global Catalogue of Microorganisms (GCM) 10K type strain sequencing project: providing services to taxonomists for standard genome sequencing and annotation.</title>
        <authorList>
            <consortium name="The Broad Institute Genomics Platform"/>
            <consortium name="The Broad Institute Genome Sequencing Center for Infectious Disease"/>
            <person name="Wu L."/>
            <person name="Ma J."/>
        </authorList>
    </citation>
    <scope>NUCLEOTIDE SEQUENCE [LARGE SCALE GENOMIC DNA]</scope>
    <source>
        <strain evidence="2">JCM 31920</strain>
    </source>
</reference>
<keyword evidence="2" id="KW-1185">Reference proteome</keyword>
<dbReference type="Gene3D" id="3.40.50.1000">
    <property type="entry name" value="HAD superfamily/HAD-like"/>
    <property type="match status" value="2"/>
</dbReference>
<dbReference type="Proteomes" id="UP001501508">
    <property type="component" value="Unassembled WGS sequence"/>
</dbReference>
<comment type="caution">
    <text evidence="1">The sequence shown here is derived from an EMBL/GenBank/DDBJ whole genome shotgun (WGS) entry which is preliminary data.</text>
</comment>
<dbReference type="Pfam" id="PF13242">
    <property type="entry name" value="Hydrolase_like"/>
    <property type="match status" value="1"/>
</dbReference>
<keyword evidence="1" id="KW-0378">Hydrolase</keyword>
<name>A0ABP8MBV2_9BACT</name>
<dbReference type="PANTHER" id="PTHR19288:SF90">
    <property type="entry name" value="OS08G0542600 PROTEIN"/>
    <property type="match status" value="1"/>
</dbReference>
<dbReference type="NCBIfam" id="TIGR01459">
    <property type="entry name" value="HAD-SF-IIA-hyp4"/>
    <property type="match status" value="1"/>
</dbReference>
<dbReference type="InterPro" id="IPR023214">
    <property type="entry name" value="HAD_sf"/>
</dbReference>
<dbReference type="NCBIfam" id="TIGR01460">
    <property type="entry name" value="HAD-SF-IIA"/>
    <property type="match status" value="1"/>
</dbReference>
<dbReference type="GO" id="GO:0016787">
    <property type="term" value="F:hydrolase activity"/>
    <property type="evidence" value="ECO:0007669"/>
    <property type="project" value="UniProtKB-KW"/>
</dbReference>
<dbReference type="InterPro" id="IPR036412">
    <property type="entry name" value="HAD-like_sf"/>
</dbReference>
<protein>
    <submittedName>
        <fullName evidence="1">TIGR01459 family HAD-type hydrolase</fullName>
    </submittedName>
</protein>
<organism evidence="1 2">
    <name type="scientific">Ravibacter arvi</name>
    <dbReference type="NCBI Taxonomy" id="2051041"/>
    <lineage>
        <taxon>Bacteria</taxon>
        <taxon>Pseudomonadati</taxon>
        <taxon>Bacteroidota</taxon>
        <taxon>Cytophagia</taxon>
        <taxon>Cytophagales</taxon>
        <taxon>Spirosomataceae</taxon>
        <taxon>Ravibacter</taxon>
    </lineage>
</organism>
<gene>
    <name evidence="1" type="ORF">GCM10023091_40820</name>
</gene>
<dbReference type="Pfam" id="PF13344">
    <property type="entry name" value="Hydrolase_6"/>
    <property type="match status" value="1"/>
</dbReference>
<dbReference type="RefSeq" id="WP_345032659.1">
    <property type="nucleotide sequence ID" value="NZ_BAABEY010000036.1"/>
</dbReference>
<dbReference type="InterPro" id="IPR006357">
    <property type="entry name" value="HAD-SF_hydro_IIA"/>
</dbReference>
<accession>A0ABP8MBV2</accession>
<dbReference type="InterPro" id="IPR006356">
    <property type="entry name" value="HAD-SF_hydro_IIA_hyp3"/>
</dbReference>
<evidence type="ECO:0000313" key="1">
    <source>
        <dbReference type="EMBL" id="GAA4446856.1"/>
    </source>
</evidence>